<accession>A0AAN6WZF8</accession>
<evidence type="ECO:0000313" key="2">
    <source>
        <dbReference type="Proteomes" id="UP001302126"/>
    </source>
</evidence>
<dbReference type="Proteomes" id="UP001302126">
    <property type="component" value="Unassembled WGS sequence"/>
</dbReference>
<organism evidence="1 2">
    <name type="scientific">Podospora australis</name>
    <dbReference type="NCBI Taxonomy" id="1536484"/>
    <lineage>
        <taxon>Eukaryota</taxon>
        <taxon>Fungi</taxon>
        <taxon>Dikarya</taxon>
        <taxon>Ascomycota</taxon>
        <taxon>Pezizomycotina</taxon>
        <taxon>Sordariomycetes</taxon>
        <taxon>Sordariomycetidae</taxon>
        <taxon>Sordariales</taxon>
        <taxon>Podosporaceae</taxon>
        <taxon>Podospora</taxon>
    </lineage>
</organism>
<keyword evidence="2" id="KW-1185">Reference proteome</keyword>
<reference evidence="1" key="2">
    <citation type="submission" date="2023-05" db="EMBL/GenBank/DDBJ databases">
        <authorList>
            <consortium name="Lawrence Berkeley National Laboratory"/>
            <person name="Steindorff A."/>
            <person name="Hensen N."/>
            <person name="Bonometti L."/>
            <person name="Westerberg I."/>
            <person name="Brannstrom I.O."/>
            <person name="Guillou S."/>
            <person name="Cros-Aarteil S."/>
            <person name="Calhoun S."/>
            <person name="Haridas S."/>
            <person name="Kuo A."/>
            <person name="Mondo S."/>
            <person name="Pangilinan J."/>
            <person name="Riley R."/>
            <person name="Labutti K."/>
            <person name="Andreopoulos B."/>
            <person name="Lipzen A."/>
            <person name="Chen C."/>
            <person name="Yanf M."/>
            <person name="Daum C."/>
            <person name="Ng V."/>
            <person name="Clum A."/>
            <person name="Ohm R."/>
            <person name="Martin F."/>
            <person name="Silar P."/>
            <person name="Natvig D."/>
            <person name="Lalanne C."/>
            <person name="Gautier V."/>
            <person name="Ament-Velasquez S.L."/>
            <person name="Kruys A."/>
            <person name="Hutchinson M.I."/>
            <person name="Powell A.J."/>
            <person name="Barry K."/>
            <person name="Miller A.N."/>
            <person name="Grigoriev I.V."/>
            <person name="Debuchy R."/>
            <person name="Gladieux P."/>
            <person name="Thoren M.H."/>
            <person name="Johannesson H."/>
        </authorList>
    </citation>
    <scope>NUCLEOTIDE SEQUENCE</scope>
    <source>
        <strain evidence="1">PSN309</strain>
    </source>
</reference>
<dbReference type="AlphaFoldDB" id="A0AAN6WZF8"/>
<sequence>MTPKITRCHIFLPFAGTMWQMRYYTSYDSARGPGKHRPVRETPLGYIDCRIFHFPRLPIHKRKARRHEFGERSLLTRLDFGGGDCSQETTDFRFPRANPSPSGFNTGTDEKERITMVEETECDGVIFFLHGFTSHQKKKKKKQGCPACLSQLRSDLRFFSRRPFSAILRHYYYRNAAPVSRYTPCLAVTEGEGESTPIHLSRLHDTTFVQRYNPCRRNFNIHTTPQTLALFVVWARPTGRSVFPKEGYMPGATTVEKFFSSVRYHGEGWNPWRFRWSRTL</sequence>
<dbReference type="EMBL" id="MU864383">
    <property type="protein sequence ID" value="KAK4188787.1"/>
    <property type="molecule type" value="Genomic_DNA"/>
</dbReference>
<evidence type="ECO:0000313" key="1">
    <source>
        <dbReference type="EMBL" id="KAK4188787.1"/>
    </source>
</evidence>
<protein>
    <submittedName>
        <fullName evidence="1">Uncharacterized protein</fullName>
    </submittedName>
</protein>
<gene>
    <name evidence="1" type="ORF">QBC35DRAFT_181597</name>
</gene>
<reference evidence="1" key="1">
    <citation type="journal article" date="2023" name="Mol. Phylogenet. Evol.">
        <title>Genome-scale phylogeny and comparative genomics of the fungal order Sordariales.</title>
        <authorList>
            <person name="Hensen N."/>
            <person name="Bonometti L."/>
            <person name="Westerberg I."/>
            <person name="Brannstrom I.O."/>
            <person name="Guillou S."/>
            <person name="Cros-Aarteil S."/>
            <person name="Calhoun S."/>
            <person name="Haridas S."/>
            <person name="Kuo A."/>
            <person name="Mondo S."/>
            <person name="Pangilinan J."/>
            <person name="Riley R."/>
            <person name="LaButti K."/>
            <person name="Andreopoulos B."/>
            <person name="Lipzen A."/>
            <person name="Chen C."/>
            <person name="Yan M."/>
            <person name="Daum C."/>
            <person name="Ng V."/>
            <person name="Clum A."/>
            <person name="Steindorff A."/>
            <person name="Ohm R.A."/>
            <person name="Martin F."/>
            <person name="Silar P."/>
            <person name="Natvig D.O."/>
            <person name="Lalanne C."/>
            <person name="Gautier V."/>
            <person name="Ament-Velasquez S.L."/>
            <person name="Kruys A."/>
            <person name="Hutchinson M.I."/>
            <person name="Powell A.J."/>
            <person name="Barry K."/>
            <person name="Miller A.N."/>
            <person name="Grigoriev I.V."/>
            <person name="Debuchy R."/>
            <person name="Gladieux P."/>
            <person name="Hiltunen Thoren M."/>
            <person name="Johannesson H."/>
        </authorList>
    </citation>
    <scope>NUCLEOTIDE SEQUENCE</scope>
    <source>
        <strain evidence="1">PSN309</strain>
    </source>
</reference>
<name>A0AAN6WZF8_9PEZI</name>
<proteinExistence type="predicted"/>
<comment type="caution">
    <text evidence="1">The sequence shown here is derived from an EMBL/GenBank/DDBJ whole genome shotgun (WGS) entry which is preliminary data.</text>
</comment>